<protein>
    <submittedName>
        <fullName evidence="9">Farnesyl-diphosphate synthase</fullName>
    </submittedName>
</protein>
<feature type="coiled-coil region" evidence="8">
    <location>
        <begin position="259"/>
        <end position="286"/>
    </location>
</feature>
<organism evidence="9 10">
    <name type="scientific">Filomicrobium insigne</name>
    <dbReference type="NCBI Taxonomy" id="418854"/>
    <lineage>
        <taxon>Bacteria</taxon>
        <taxon>Pseudomonadati</taxon>
        <taxon>Pseudomonadota</taxon>
        <taxon>Alphaproteobacteria</taxon>
        <taxon>Hyphomicrobiales</taxon>
        <taxon>Hyphomicrobiaceae</taxon>
        <taxon>Filomicrobium</taxon>
    </lineage>
</organism>
<keyword evidence="3 7" id="KW-0808">Transferase</keyword>
<dbReference type="SFLD" id="SFLDG01017">
    <property type="entry name" value="Polyprenyl_Transferase_Like"/>
    <property type="match status" value="1"/>
</dbReference>
<evidence type="ECO:0000256" key="3">
    <source>
        <dbReference type="ARBA" id="ARBA00022679"/>
    </source>
</evidence>
<keyword evidence="8" id="KW-0175">Coiled coil</keyword>
<keyword evidence="5" id="KW-0460">Magnesium</keyword>
<accession>A0A1H0HZD3</accession>
<comment type="cofactor">
    <cofactor evidence="1">
        <name>Mg(2+)</name>
        <dbReference type="ChEBI" id="CHEBI:18420"/>
    </cofactor>
</comment>
<dbReference type="PANTHER" id="PTHR43281">
    <property type="entry name" value="FARNESYL DIPHOSPHATE SYNTHASE"/>
    <property type="match status" value="1"/>
</dbReference>
<dbReference type="SUPFAM" id="SSF48576">
    <property type="entry name" value="Terpenoid synthases"/>
    <property type="match status" value="1"/>
</dbReference>
<evidence type="ECO:0000256" key="4">
    <source>
        <dbReference type="ARBA" id="ARBA00022723"/>
    </source>
</evidence>
<dbReference type="InterPro" id="IPR033749">
    <property type="entry name" value="Polyprenyl_synt_CS"/>
</dbReference>
<evidence type="ECO:0000313" key="10">
    <source>
        <dbReference type="Proteomes" id="UP000198795"/>
    </source>
</evidence>
<dbReference type="InterPro" id="IPR000092">
    <property type="entry name" value="Polyprenyl_synt"/>
</dbReference>
<evidence type="ECO:0000313" key="9">
    <source>
        <dbReference type="EMBL" id="SDO24505.1"/>
    </source>
</evidence>
<keyword evidence="4" id="KW-0479">Metal-binding</keyword>
<dbReference type="Proteomes" id="UP000198795">
    <property type="component" value="Unassembled WGS sequence"/>
</dbReference>
<dbReference type="NCBIfam" id="NF045485">
    <property type="entry name" value="FPPsyn"/>
    <property type="match status" value="1"/>
</dbReference>
<dbReference type="SFLD" id="SFLDS00005">
    <property type="entry name" value="Isoprenoid_Synthase_Type_I"/>
    <property type="match status" value="1"/>
</dbReference>
<dbReference type="Pfam" id="PF00348">
    <property type="entry name" value="polyprenyl_synt"/>
    <property type="match status" value="1"/>
</dbReference>
<proteinExistence type="inferred from homology"/>
<evidence type="ECO:0000256" key="8">
    <source>
        <dbReference type="SAM" id="Coils"/>
    </source>
</evidence>
<evidence type="ECO:0000256" key="7">
    <source>
        <dbReference type="RuleBase" id="RU004466"/>
    </source>
</evidence>
<dbReference type="EMBL" id="FNJC01000001">
    <property type="protein sequence ID" value="SDO24505.1"/>
    <property type="molecule type" value="Genomic_DNA"/>
</dbReference>
<evidence type="ECO:0000256" key="2">
    <source>
        <dbReference type="ARBA" id="ARBA00006706"/>
    </source>
</evidence>
<name>A0A1H0HZD3_9HYPH</name>
<gene>
    <name evidence="9" type="ORF">SAMN04488061_0676</name>
</gene>
<dbReference type="Gene3D" id="1.10.600.10">
    <property type="entry name" value="Farnesyl Diphosphate Synthase"/>
    <property type="match status" value="1"/>
</dbReference>
<dbReference type="InterPro" id="IPR008949">
    <property type="entry name" value="Isoprenoid_synthase_dom_sf"/>
</dbReference>
<evidence type="ECO:0000256" key="5">
    <source>
        <dbReference type="ARBA" id="ARBA00022842"/>
    </source>
</evidence>
<keyword evidence="6" id="KW-0414">Isoprene biosynthesis</keyword>
<sequence>MNFAEKLRHNGQLVESKLEELLNDVNRTGAPERLVAAMRHGMLGGGKRLRPFLVIESAALFDVPSERTLACAVAVELVHGYSLIHDDLPAMDDDQLRRGKPTVWAAFDEWTAILAGDALQALAFQVLADTAISGNCDGLSAITLTRELAAASGAAGMVGGQAIDLESEKLSIPASPNVDHVTNLQAMKTGRLIRFSCEAGAVLAGHTGPERAALRQFGEHLGVAFQIADDLLDAEGDAERVGKAVAKDTEAGKATLVSLMGIDAAREALTRALNQAKAELKMFGKRAETLIAAAEFVASRDH</sequence>
<comment type="caution">
    <text evidence="9">The sequence shown here is derived from an EMBL/GenBank/DDBJ whole genome shotgun (WGS) entry which is preliminary data.</text>
</comment>
<comment type="similarity">
    <text evidence="2 7">Belongs to the FPP/GGPP synthase family.</text>
</comment>
<dbReference type="PROSITE" id="PS00444">
    <property type="entry name" value="POLYPRENYL_SYNTHASE_2"/>
    <property type="match status" value="1"/>
</dbReference>
<keyword evidence="10" id="KW-1185">Reference proteome</keyword>
<dbReference type="InterPro" id="IPR053378">
    <property type="entry name" value="Prenyl_diphosphate_synthase"/>
</dbReference>
<evidence type="ECO:0000256" key="1">
    <source>
        <dbReference type="ARBA" id="ARBA00001946"/>
    </source>
</evidence>
<dbReference type="RefSeq" id="WP_090226551.1">
    <property type="nucleotide sequence ID" value="NZ_FNJC01000001.1"/>
</dbReference>
<dbReference type="PROSITE" id="PS00723">
    <property type="entry name" value="POLYPRENYL_SYNTHASE_1"/>
    <property type="match status" value="1"/>
</dbReference>
<dbReference type="CDD" id="cd00685">
    <property type="entry name" value="Trans_IPPS_HT"/>
    <property type="match status" value="1"/>
</dbReference>
<reference evidence="9 10" key="1">
    <citation type="submission" date="2016-10" db="EMBL/GenBank/DDBJ databases">
        <authorList>
            <person name="Varghese N."/>
            <person name="Submissions S."/>
        </authorList>
    </citation>
    <scope>NUCLEOTIDE SEQUENCE [LARGE SCALE GENOMIC DNA]</scope>
    <source>
        <strain evidence="9 10">CGMCC 1.6497</strain>
    </source>
</reference>
<dbReference type="PANTHER" id="PTHR43281:SF1">
    <property type="entry name" value="FARNESYL DIPHOSPHATE SYNTHASE"/>
    <property type="match status" value="1"/>
</dbReference>
<evidence type="ECO:0000256" key="6">
    <source>
        <dbReference type="ARBA" id="ARBA00023229"/>
    </source>
</evidence>